<protein>
    <submittedName>
        <fullName evidence="2">Uncharacterized protein</fullName>
    </submittedName>
</protein>
<name>A0AAW5NZA6_9BACE</name>
<feature type="transmembrane region" description="Helical" evidence="1">
    <location>
        <begin position="6"/>
        <end position="26"/>
    </location>
</feature>
<organism evidence="2 3">
    <name type="scientific">Bacteroides faecis</name>
    <dbReference type="NCBI Taxonomy" id="674529"/>
    <lineage>
        <taxon>Bacteria</taxon>
        <taxon>Pseudomonadati</taxon>
        <taxon>Bacteroidota</taxon>
        <taxon>Bacteroidia</taxon>
        <taxon>Bacteroidales</taxon>
        <taxon>Bacteroidaceae</taxon>
        <taxon>Bacteroides</taxon>
    </lineage>
</organism>
<reference evidence="2" key="1">
    <citation type="submission" date="2022-08" db="EMBL/GenBank/DDBJ databases">
        <title>Genome Sequencing of Bacteroides fragilis Group Isolates with Nanopore Technology.</title>
        <authorList>
            <person name="Tisza M.J."/>
            <person name="Smith D."/>
            <person name="Dekker J.P."/>
        </authorList>
    </citation>
    <scope>NUCLEOTIDE SEQUENCE</scope>
    <source>
        <strain evidence="2">BFG-351</strain>
    </source>
</reference>
<dbReference type="AlphaFoldDB" id="A0AAW5NZA6"/>
<dbReference type="RefSeq" id="WP_258990671.1">
    <property type="nucleotide sequence ID" value="NZ_JANUTS010000001.1"/>
</dbReference>
<keyword evidence="1" id="KW-1133">Transmembrane helix</keyword>
<dbReference type="Proteomes" id="UP001204548">
    <property type="component" value="Unassembled WGS sequence"/>
</dbReference>
<evidence type="ECO:0000256" key="1">
    <source>
        <dbReference type="SAM" id="Phobius"/>
    </source>
</evidence>
<accession>A0AAW5NZA6</accession>
<gene>
    <name evidence="2" type="ORF">NXW97_17750</name>
</gene>
<proteinExistence type="predicted"/>
<evidence type="ECO:0000313" key="2">
    <source>
        <dbReference type="EMBL" id="MCS2793820.1"/>
    </source>
</evidence>
<keyword evidence="1" id="KW-0472">Membrane</keyword>
<keyword evidence="1" id="KW-0812">Transmembrane</keyword>
<sequence>MKPGALIKFILIATVLFWGGVAYFSYFANRPQKRAVEVAKTALMATVDNPASVQIKGISKVDSVFGREYVNRNEQMALSVTLMKLGQEMMKEDCLENIGTDLEHWEIPGQMKRRMEAMTALRELVGTGMLESDKPKPFNGWKVKIEFEANAADGTPYRSEYWFILDKKANCVVKSFEIPLL</sequence>
<evidence type="ECO:0000313" key="3">
    <source>
        <dbReference type="Proteomes" id="UP001204548"/>
    </source>
</evidence>
<comment type="caution">
    <text evidence="2">The sequence shown here is derived from an EMBL/GenBank/DDBJ whole genome shotgun (WGS) entry which is preliminary data.</text>
</comment>
<dbReference type="EMBL" id="JANUTS010000001">
    <property type="protein sequence ID" value="MCS2793820.1"/>
    <property type="molecule type" value="Genomic_DNA"/>
</dbReference>